<dbReference type="SUPFAM" id="SSF48452">
    <property type="entry name" value="TPR-like"/>
    <property type="match status" value="1"/>
</dbReference>
<feature type="repeat" description="TPR" evidence="3">
    <location>
        <begin position="330"/>
        <end position="363"/>
    </location>
</feature>
<dbReference type="SMART" id="SM00028">
    <property type="entry name" value="TPR"/>
    <property type="match status" value="9"/>
</dbReference>
<dbReference type="InterPro" id="IPR013105">
    <property type="entry name" value="TPR_2"/>
</dbReference>
<dbReference type="PROSITE" id="PS50293">
    <property type="entry name" value="TPR_REGION"/>
    <property type="match status" value="6"/>
</dbReference>
<dbReference type="STRING" id="1781255.BH720_01580"/>
<evidence type="ECO:0000256" key="1">
    <source>
        <dbReference type="ARBA" id="ARBA00022737"/>
    </source>
</evidence>
<feature type="repeat" description="TPR" evidence="3">
    <location>
        <begin position="193"/>
        <end position="226"/>
    </location>
</feature>
<feature type="repeat" description="TPR" evidence="3">
    <location>
        <begin position="227"/>
        <end position="260"/>
    </location>
</feature>
<feature type="region of interest" description="Disordered" evidence="4">
    <location>
        <begin position="131"/>
        <end position="157"/>
    </location>
</feature>
<proteinExistence type="predicted"/>
<dbReference type="Gene3D" id="1.25.40.10">
    <property type="entry name" value="Tetratricopeptide repeat domain"/>
    <property type="match status" value="4"/>
</dbReference>
<dbReference type="Pfam" id="PF13181">
    <property type="entry name" value="TPR_8"/>
    <property type="match status" value="1"/>
</dbReference>
<feature type="repeat" description="TPR" evidence="3">
    <location>
        <begin position="261"/>
        <end position="294"/>
    </location>
</feature>
<feature type="repeat" description="TPR" evidence="3">
    <location>
        <begin position="398"/>
        <end position="431"/>
    </location>
</feature>
<evidence type="ECO:0000256" key="4">
    <source>
        <dbReference type="SAM" id="MobiDB-lite"/>
    </source>
</evidence>
<protein>
    <recommendedName>
        <fullName evidence="5">CHAT domain-containing protein</fullName>
    </recommendedName>
</protein>
<feature type="repeat" description="TPR" evidence="3">
    <location>
        <begin position="159"/>
        <end position="192"/>
    </location>
</feature>
<dbReference type="OrthoDB" id="3882674at2"/>
<dbReference type="PROSITE" id="PS50005">
    <property type="entry name" value="TPR"/>
    <property type="match status" value="8"/>
</dbReference>
<dbReference type="Pfam" id="PF07719">
    <property type="entry name" value="TPR_2"/>
    <property type="match status" value="1"/>
</dbReference>
<name>A0A1E5QQI4_9CYAN</name>
<feature type="repeat" description="TPR" evidence="3">
    <location>
        <begin position="432"/>
        <end position="465"/>
    </location>
</feature>
<gene>
    <name evidence="6" type="ORF">BH720_01580</name>
</gene>
<dbReference type="PANTHER" id="PTHR44943">
    <property type="entry name" value="CELLULOSE SYNTHASE OPERON PROTEIN C"/>
    <property type="match status" value="1"/>
</dbReference>
<feature type="domain" description="CHAT" evidence="5">
    <location>
        <begin position="761"/>
        <end position="1074"/>
    </location>
</feature>
<dbReference type="Pfam" id="PF12770">
    <property type="entry name" value="CHAT"/>
    <property type="match status" value="1"/>
</dbReference>
<dbReference type="InterPro" id="IPR051685">
    <property type="entry name" value="Ycf3/AcsC/BcsC/TPR_MFPF"/>
</dbReference>
<dbReference type="AlphaFoldDB" id="A0A1E5QQI4"/>
<keyword evidence="2 3" id="KW-0802">TPR repeat</keyword>
<dbReference type="Pfam" id="PF13414">
    <property type="entry name" value="TPR_11"/>
    <property type="match status" value="1"/>
</dbReference>
<evidence type="ECO:0000259" key="5">
    <source>
        <dbReference type="Pfam" id="PF12770"/>
    </source>
</evidence>
<comment type="caution">
    <text evidence="6">The sequence shown here is derived from an EMBL/GenBank/DDBJ whole genome shotgun (WGS) entry which is preliminary data.</text>
</comment>
<dbReference type="InterPro" id="IPR011990">
    <property type="entry name" value="TPR-like_helical_dom_sf"/>
</dbReference>
<dbReference type="Pfam" id="PF00515">
    <property type="entry name" value="TPR_1"/>
    <property type="match status" value="4"/>
</dbReference>
<organism evidence="6">
    <name type="scientific">Desertifilum tharense IPPAS B-1220</name>
    <dbReference type="NCBI Taxonomy" id="1781255"/>
    <lineage>
        <taxon>Bacteria</taxon>
        <taxon>Bacillati</taxon>
        <taxon>Cyanobacteriota</taxon>
        <taxon>Cyanophyceae</taxon>
        <taxon>Desertifilales</taxon>
        <taxon>Desertifilaceae</taxon>
        <taxon>Desertifilum</taxon>
    </lineage>
</organism>
<dbReference type="EMBL" id="MJGC01000022">
    <property type="protein sequence ID" value="OEJ76910.1"/>
    <property type="molecule type" value="Genomic_DNA"/>
</dbReference>
<evidence type="ECO:0000256" key="3">
    <source>
        <dbReference type="PROSITE-ProRule" id="PRU00339"/>
    </source>
</evidence>
<keyword evidence="1" id="KW-0677">Repeat</keyword>
<reference evidence="6" key="1">
    <citation type="submission" date="2016-09" db="EMBL/GenBank/DDBJ databases">
        <title>Draft genome of thermotolerant cyanobacterium Desertifilum sp. strain IPPAS B-1220.</title>
        <authorList>
            <person name="Sinetova M.A."/>
            <person name="Bolakhan K."/>
            <person name="Zayadan B.K."/>
            <person name="Mironov K.S."/>
            <person name="Ustinova V."/>
            <person name="Kupriyanova E.V."/>
            <person name="Sidorov R.A."/>
            <person name="Skrypnik A.N."/>
            <person name="Gogoleva N.E."/>
            <person name="Gogolev Y.V."/>
            <person name="Los D.A."/>
        </authorList>
    </citation>
    <scope>NUCLEOTIDE SEQUENCE [LARGE SCALE GENOMIC DNA]</scope>
    <source>
        <strain evidence="6">IPPAS B-1220</strain>
    </source>
</reference>
<dbReference type="PANTHER" id="PTHR44943:SF4">
    <property type="entry name" value="TPR REPEAT-CONTAINING PROTEIN MJ0798"/>
    <property type="match status" value="1"/>
</dbReference>
<evidence type="ECO:0000313" key="6">
    <source>
        <dbReference type="EMBL" id="OEJ76910.1"/>
    </source>
</evidence>
<feature type="repeat" description="TPR" evidence="3">
    <location>
        <begin position="364"/>
        <end position="397"/>
    </location>
</feature>
<dbReference type="InterPro" id="IPR019734">
    <property type="entry name" value="TPR_rpt"/>
</dbReference>
<accession>A0A1E5QQI4</accession>
<evidence type="ECO:0000256" key="2">
    <source>
        <dbReference type="ARBA" id="ARBA00022803"/>
    </source>
</evidence>
<sequence length="1075" mass="121854">MLRNIWQWLKQLWQRVFGNSSTPPPEAPPPEPPVSLTDAELEAIFLQLLEGVNQDWGRGRVQGFLIGKNVKDRDLIPWLRRFGAKLQEPPNSYEQRAKRLLLLANLNLGELSQVAGEIGKNLGVQVQQPISNSYGSTDSQDGEAKQAKTLNSDDNSEEADAWFNQGNEQFMRRDFLGAVACYDKAIEIKPDLHEAWYNRGGVLGNLGQLEEAIACYDKAIEIKPDLHEAWYNRGGVLGNLGQLEEAIASYRQALYHKPDFPEAWFNRGVALGNLGQFEEAIACCDQALKLQPDNYQARIFKGAILCDHLQQYEEAIASFDKVIEFKPDFHPAWSNRGVALDNLGQFEEAIASYDQAIEIKPDFPEAWSSRGVALFNLGQLEEAIASYDQAIEIKPDFPEAWSSRGVALADLGQLEEAIASFDQVIEIKPDDHQAWYNRSVALANLGQLEEAIASFDKALEIKPDDHQAWLMAGQAVGKLSQYQLQFPYLLTLHNPILKQWGYNGKITIYAAGLEQCQQDTHLEGWGRLHHFMGRAHYFQGRRDIRNRHLWREAAKEYNLALQTLTPQAYPELHLEVLQDYLKILFAWKATEKAQQIRRDGTDLFNRLLAECKSPGKKQQLERKFASFRQFTVDIIIQSGEPIAALELAEQGKNTCLSWFLDIDQSPTYSEIQQLLTPTTAIVYWHLSPIALHTFLLTSNAATPRLISSNSPQTETQQAIEHLQRFETWLKTWNEQYNAYRQGKKDEQPQDTTWRDTLPQRLHELSDILQIPYILTQLQNTPIQTLILIPHRDLHRLPLHTFFIDSFTTCYLPSAAIGLLQSSPSSPYTHLVNIESPNSTGFDPLPDAEIESNIIRQLFPTVTSLCDAEATQTEVLKALQTQAQVFHFTGHGTYNSPQPSLSALALSQEDRLTLTDLAELPKKAHKERPLNHYQLATLWACETAITGNETITTEYVGLVSVFLGLGVHQVLSTLWTVEDTSNALLSVEFYRLMVQDSLTPPLALQQAQHWLKTVTNAQLVQWYTQRAEEFTGPGAKYYQRAAKILQTKIAEAKIEPNHCRYEHPYYWAAFALSGNL</sequence>
<dbReference type="InterPro" id="IPR024983">
    <property type="entry name" value="CHAT_dom"/>
</dbReference>